<accession>A0A7J9CIH5</accession>
<feature type="domain" description="RNase H type-1" evidence="1">
    <location>
        <begin position="1"/>
        <end position="75"/>
    </location>
</feature>
<dbReference type="GO" id="GO:0004523">
    <property type="term" value="F:RNA-DNA hybrid ribonuclease activity"/>
    <property type="evidence" value="ECO:0007669"/>
    <property type="project" value="InterPro"/>
</dbReference>
<gene>
    <name evidence="2" type="ORF">Gogos_005081</name>
</gene>
<dbReference type="Gene3D" id="3.30.420.10">
    <property type="entry name" value="Ribonuclease H-like superfamily/Ribonuclease H"/>
    <property type="match status" value="1"/>
</dbReference>
<dbReference type="SUPFAM" id="SSF53098">
    <property type="entry name" value="Ribonuclease H-like"/>
    <property type="match status" value="1"/>
</dbReference>
<dbReference type="EMBL" id="JABEZY010000010">
    <property type="protein sequence ID" value="MBA0748236.1"/>
    <property type="molecule type" value="Genomic_DNA"/>
</dbReference>
<protein>
    <recommendedName>
        <fullName evidence="1">RNase H type-1 domain-containing protein</fullName>
    </recommendedName>
</protein>
<dbReference type="Proteomes" id="UP000593579">
    <property type="component" value="Unassembled WGS sequence"/>
</dbReference>
<dbReference type="AlphaFoldDB" id="A0A7J9CIH5"/>
<dbReference type="OrthoDB" id="999696at2759"/>
<dbReference type="InterPro" id="IPR036397">
    <property type="entry name" value="RNaseH_sf"/>
</dbReference>
<organism evidence="2 3">
    <name type="scientific">Gossypium gossypioides</name>
    <name type="common">Mexican cotton</name>
    <name type="synonym">Selera gossypioides</name>
    <dbReference type="NCBI Taxonomy" id="34282"/>
    <lineage>
        <taxon>Eukaryota</taxon>
        <taxon>Viridiplantae</taxon>
        <taxon>Streptophyta</taxon>
        <taxon>Embryophyta</taxon>
        <taxon>Tracheophyta</taxon>
        <taxon>Spermatophyta</taxon>
        <taxon>Magnoliopsida</taxon>
        <taxon>eudicotyledons</taxon>
        <taxon>Gunneridae</taxon>
        <taxon>Pentapetalae</taxon>
        <taxon>rosids</taxon>
        <taxon>malvids</taxon>
        <taxon>Malvales</taxon>
        <taxon>Malvaceae</taxon>
        <taxon>Malvoideae</taxon>
        <taxon>Gossypium</taxon>
    </lineage>
</organism>
<evidence type="ECO:0000313" key="2">
    <source>
        <dbReference type="EMBL" id="MBA0748236.1"/>
    </source>
</evidence>
<dbReference type="GO" id="GO:0003676">
    <property type="term" value="F:nucleic acid binding"/>
    <property type="evidence" value="ECO:0007669"/>
    <property type="project" value="InterPro"/>
</dbReference>
<evidence type="ECO:0000313" key="3">
    <source>
        <dbReference type="Proteomes" id="UP000593579"/>
    </source>
</evidence>
<dbReference type="Pfam" id="PF13456">
    <property type="entry name" value="RVT_3"/>
    <property type="match status" value="1"/>
</dbReference>
<dbReference type="InterPro" id="IPR044730">
    <property type="entry name" value="RNase_H-like_dom_plant"/>
</dbReference>
<comment type="caution">
    <text evidence="2">The sequence shown here is derived from an EMBL/GenBank/DDBJ whole genome shotgun (WGS) entry which is preliminary data.</text>
</comment>
<dbReference type="PANTHER" id="PTHR47723">
    <property type="entry name" value="OS05G0353850 PROTEIN"/>
    <property type="match status" value="1"/>
</dbReference>
<proteinExistence type="predicted"/>
<name>A0A7J9CIH5_GOSGO</name>
<reference evidence="2 3" key="1">
    <citation type="journal article" date="2019" name="Genome Biol. Evol.">
        <title>Insights into the evolution of the New World diploid cottons (Gossypium, subgenus Houzingenia) based on genome sequencing.</title>
        <authorList>
            <person name="Grover C.E."/>
            <person name="Arick M.A. 2nd"/>
            <person name="Thrash A."/>
            <person name="Conover J.L."/>
            <person name="Sanders W.S."/>
            <person name="Peterson D.G."/>
            <person name="Frelichowski J.E."/>
            <person name="Scheffler J.A."/>
            <person name="Scheffler B.E."/>
            <person name="Wendel J.F."/>
        </authorList>
    </citation>
    <scope>NUCLEOTIDE SEQUENCE [LARGE SCALE GENOMIC DNA]</scope>
    <source>
        <strain evidence="2">5</strain>
        <tissue evidence="2">Leaf</tissue>
    </source>
</reference>
<dbReference type="CDD" id="cd06222">
    <property type="entry name" value="RNase_H_like"/>
    <property type="match status" value="1"/>
</dbReference>
<dbReference type="PANTHER" id="PTHR47723:SF24">
    <property type="entry name" value="RNASE H TYPE-1 DOMAIN-CONTAINING PROTEIN"/>
    <property type="match status" value="1"/>
</dbReference>
<dbReference type="InterPro" id="IPR002156">
    <property type="entry name" value="RNaseH_domain"/>
</dbReference>
<feature type="non-terminal residue" evidence="2">
    <location>
        <position position="1"/>
    </location>
</feature>
<keyword evidence="3" id="KW-1185">Reference proteome</keyword>
<sequence length="76" mass="8551">AIFEGLKLVQRRGHDCVIILSDSLDVVRAIQGSTSTTSNSTLIRRIQSILAQENLWVLHYIPREQNEVADCMAKEV</sequence>
<dbReference type="InterPro" id="IPR012337">
    <property type="entry name" value="RNaseH-like_sf"/>
</dbReference>
<dbReference type="InterPro" id="IPR053151">
    <property type="entry name" value="RNase_H-like"/>
</dbReference>
<evidence type="ECO:0000259" key="1">
    <source>
        <dbReference type="Pfam" id="PF13456"/>
    </source>
</evidence>